<keyword evidence="3" id="KW-1185">Reference proteome</keyword>
<evidence type="ECO:0000313" key="2">
    <source>
        <dbReference type="EMBL" id="SDL59430.1"/>
    </source>
</evidence>
<proteinExistence type="predicted"/>
<keyword evidence="1" id="KW-0812">Transmembrane</keyword>
<feature type="transmembrane region" description="Helical" evidence="1">
    <location>
        <begin position="74"/>
        <end position="92"/>
    </location>
</feature>
<feature type="transmembrane region" description="Helical" evidence="1">
    <location>
        <begin position="104"/>
        <end position="123"/>
    </location>
</feature>
<gene>
    <name evidence="2" type="ORF">SAMN05216186_12474</name>
</gene>
<keyword evidence="1" id="KW-1133">Transmembrane helix</keyword>
<name>A0A1G9LBW0_9PSED</name>
<reference evidence="2 3" key="1">
    <citation type="submission" date="2016-10" db="EMBL/GenBank/DDBJ databases">
        <authorList>
            <person name="de Groot N.N."/>
        </authorList>
    </citation>
    <scope>NUCLEOTIDE SEQUENCE [LARGE SCALE GENOMIC DNA]</scope>
    <source>
        <strain evidence="2 3">JCM 21544</strain>
    </source>
</reference>
<dbReference type="Proteomes" id="UP000198706">
    <property type="component" value="Unassembled WGS sequence"/>
</dbReference>
<evidence type="ECO:0000256" key="1">
    <source>
        <dbReference type="SAM" id="Phobius"/>
    </source>
</evidence>
<accession>A0A1G9LBW0</accession>
<sequence length="205" mass="22760">MVKPGSLIISCLIFVCLIISVWMYKTFSMSHGIEASTAEMQKAVACLRNGFAFCAPGDQVRHLISYRFLSIDKIFLVILSFLTATVIIKLSIDGRLSKEGFRDLCVLASFLFALFLVAQYASFALKLHIWSYLQGSWSDQGMEILKENCIKGISAADCGLVKKWLDMADLKAKTILVLSLFLLGGVSMLVGIFSRNLLRKNNVSN</sequence>
<dbReference type="RefSeq" id="WP_139198620.1">
    <property type="nucleotide sequence ID" value="NZ_FNFD01000024.1"/>
</dbReference>
<keyword evidence="1" id="KW-0472">Membrane</keyword>
<feature type="transmembrane region" description="Helical" evidence="1">
    <location>
        <begin position="174"/>
        <end position="193"/>
    </location>
</feature>
<dbReference type="EMBL" id="FNFD01000024">
    <property type="protein sequence ID" value="SDL59430.1"/>
    <property type="molecule type" value="Genomic_DNA"/>
</dbReference>
<feature type="transmembrane region" description="Helical" evidence="1">
    <location>
        <begin position="7"/>
        <end position="24"/>
    </location>
</feature>
<evidence type="ECO:0000313" key="3">
    <source>
        <dbReference type="Proteomes" id="UP000198706"/>
    </source>
</evidence>
<dbReference type="AlphaFoldDB" id="A0A1G9LBW0"/>
<organism evidence="2 3">
    <name type="scientific">Pseudomonas indica</name>
    <dbReference type="NCBI Taxonomy" id="137658"/>
    <lineage>
        <taxon>Bacteria</taxon>
        <taxon>Pseudomonadati</taxon>
        <taxon>Pseudomonadota</taxon>
        <taxon>Gammaproteobacteria</taxon>
        <taxon>Pseudomonadales</taxon>
        <taxon>Pseudomonadaceae</taxon>
        <taxon>Pseudomonas</taxon>
    </lineage>
</organism>
<protein>
    <submittedName>
        <fullName evidence="2">Uncharacterized protein</fullName>
    </submittedName>
</protein>